<reference evidence="3" key="1">
    <citation type="journal article" date="2020" name="mSystems">
        <title>Genome- and Community-Level Interaction Insights into Carbon Utilization and Element Cycling Functions of Hydrothermarchaeota in Hydrothermal Sediment.</title>
        <authorList>
            <person name="Zhou Z."/>
            <person name="Liu Y."/>
            <person name="Xu W."/>
            <person name="Pan J."/>
            <person name="Luo Z.H."/>
            <person name="Li M."/>
        </authorList>
    </citation>
    <scope>NUCLEOTIDE SEQUENCE [LARGE SCALE GENOMIC DNA]</scope>
    <source>
        <strain evidence="3">HyVt-102</strain>
    </source>
</reference>
<dbReference type="Gene3D" id="3.30.700.20">
    <property type="entry name" value="Hypothetical protein ph0010, domain 1"/>
    <property type="match status" value="1"/>
</dbReference>
<feature type="domain" description="AMMECR1" evidence="2">
    <location>
        <begin position="319"/>
        <end position="408"/>
    </location>
</feature>
<dbReference type="PROSITE" id="PS51112">
    <property type="entry name" value="AMMECR1"/>
    <property type="match status" value="1"/>
</dbReference>
<dbReference type="Pfam" id="PF01875">
    <property type="entry name" value="Memo"/>
    <property type="match status" value="1"/>
</dbReference>
<dbReference type="SUPFAM" id="SSF143447">
    <property type="entry name" value="AMMECR1-like"/>
    <property type="match status" value="1"/>
</dbReference>
<comment type="similarity">
    <text evidence="1">Belongs to the MEMO1 family.</text>
</comment>
<dbReference type="Gene3D" id="3.40.830.10">
    <property type="entry name" value="LigB-like"/>
    <property type="match status" value="1"/>
</dbReference>
<dbReference type="NCBIfam" id="TIGR04336">
    <property type="entry name" value="AmmeMemoSam_B"/>
    <property type="match status" value="1"/>
</dbReference>
<dbReference type="Pfam" id="PF01871">
    <property type="entry name" value="AMMECR1"/>
    <property type="match status" value="1"/>
</dbReference>
<evidence type="ECO:0000313" key="3">
    <source>
        <dbReference type="EMBL" id="HDI83039.1"/>
    </source>
</evidence>
<evidence type="ECO:0000256" key="1">
    <source>
        <dbReference type="ARBA" id="ARBA00006315"/>
    </source>
</evidence>
<feature type="non-terminal residue" evidence="3">
    <location>
        <position position="408"/>
    </location>
</feature>
<accession>A0A7C0ZDG5</accession>
<dbReference type="EMBL" id="DQWE01000216">
    <property type="protein sequence ID" value="HDI83039.1"/>
    <property type="molecule type" value="Genomic_DNA"/>
</dbReference>
<dbReference type="AlphaFoldDB" id="A0A7C0ZDG5"/>
<dbReference type="InterPro" id="IPR036071">
    <property type="entry name" value="AMMECR1_dom_sf"/>
</dbReference>
<organism evidence="3">
    <name type="scientific">candidate division WOR-3 bacterium</name>
    <dbReference type="NCBI Taxonomy" id="2052148"/>
    <lineage>
        <taxon>Bacteria</taxon>
        <taxon>Bacteria division WOR-3</taxon>
    </lineage>
</organism>
<dbReference type="Proteomes" id="UP000885847">
    <property type="component" value="Unassembled WGS sequence"/>
</dbReference>
<proteinExistence type="inferred from homology"/>
<comment type="caution">
    <text evidence="3">The sequence shown here is derived from an EMBL/GenBank/DDBJ whole genome shotgun (WGS) entry which is preliminary data.</text>
</comment>
<dbReference type="CDD" id="cd07361">
    <property type="entry name" value="MEMO_like"/>
    <property type="match status" value="1"/>
</dbReference>
<dbReference type="HAMAP" id="MF_00055">
    <property type="entry name" value="MEMO1"/>
    <property type="match status" value="1"/>
</dbReference>
<gene>
    <name evidence="3" type="primary">amrB</name>
    <name evidence="3" type="ORF">ENF18_04525</name>
</gene>
<dbReference type="PANTHER" id="PTHR11060">
    <property type="entry name" value="PROTEIN MEMO1"/>
    <property type="match status" value="1"/>
</dbReference>
<dbReference type="InterPro" id="IPR002733">
    <property type="entry name" value="AMMECR1_domain"/>
</dbReference>
<dbReference type="InterPro" id="IPR027485">
    <property type="entry name" value="AMMECR1_N"/>
</dbReference>
<protein>
    <submittedName>
        <fullName evidence="3">AmmeMemoRadiSam system protein B</fullName>
    </submittedName>
</protein>
<evidence type="ECO:0000259" key="2">
    <source>
        <dbReference type="PROSITE" id="PS51112"/>
    </source>
</evidence>
<dbReference type="PANTHER" id="PTHR11060:SF0">
    <property type="entry name" value="PROTEIN MEMO1"/>
    <property type="match status" value="1"/>
</dbReference>
<dbReference type="InterPro" id="IPR002737">
    <property type="entry name" value="MEMO1_fam"/>
</dbReference>
<sequence length="408" mass="45346">MKKWLIILSLLFITCENKGGEMVREPAVAGQFYPGNPSDLKEMIQRFLDNSKIETGGKVIGLICPHAGYPYSGFTAAHGYKLLQGKNIKTVVIIGPSHHAYFDGLSVYPSGKWKTPLGEVPIDEDIVKKLERENPKIDYFPEAHTHEHSVEVQVPFLQVVLKDFKIVPIVMGAQTEENIDILANALYNVLKGRDDVVLVASSDLYHGYSYQQAKDMDSVVIDYIKKYNPDGLSQFIEEMERQRIAVACGGGPVATVMKAAKMLGAEKSVILHTTTSADVVGNYSGYVVGYVSAALIKGNEKEEGIEDSEVEKPFDLTKEQKKTLLNIARKTLEEYLKTGNIPEFHIDDPELQKNMGVFVTLKKHGQLRGCIGLIRGVKPLYLGVQEMAISAATRDPRFPPVKYDELKD</sequence>
<name>A0A7C0ZDG5_UNCW3</name>